<feature type="binding site" evidence="10">
    <location>
        <begin position="358"/>
        <end position="359"/>
    </location>
    <ligand>
        <name>ATP</name>
        <dbReference type="ChEBI" id="CHEBI:30616"/>
    </ligand>
</feature>
<sequence>MCGIAGVLGLRDAACRAGLERMAASLRHRGPDETSVWADGRLGLAHTRLSIIDIAGSHQPMHSVDGTWSIVFNGEIFNYRDLRKDLDYPFATEGDTEVLLAGLVRHGIGFVDRLRGQFAFAAYHHPGSTLHLVRDRLGVLPLYYRHDADGIVFGSEIKAINAYTGAAPTVDLDSLDAYLAGRSVPAPFTLYAGVAKLPPGHRAEIGETGSPEVHRYWAPPPADHTIAGPAEAIEMADLRIRDAVGSALVADVPVGSYLSGGVDSSLIVAIMKQLRGGAPVDTFAAGFGDPRFDELEQARRVADRVGTRHHTVQVRAEDFLDLWPALTWHRDAPISEPADIAVFRLAESAREHVKVVLSGEGGDELFGGYPKYRYASWARAARRVPPGPRRGAGRILDARLPARMSRHRTALRALVAGSEADQLATWFAPFTSEERRALIGHTPAPERRRRPPEGADDIDRMLRHDLASWLPDNLLERGDRMTMAASLELRPPLLDHRLVEFAFGLPSDLKVRDRVPKWLLKQVARRYLPEEIVFRPKVGFRVPLDRWFRAGLRETTRDRLTGQDSFVGSVLDRRTVSRLLDRHESGRHDEEIRIWTLLSLEVWHEVCVAGWASPRRAP</sequence>
<dbReference type="PANTHER" id="PTHR43284:SF1">
    <property type="entry name" value="ASPARAGINE SYNTHETASE"/>
    <property type="match status" value="1"/>
</dbReference>
<feature type="site" description="Important for beta-aspartyl-AMP intermediate formation" evidence="11">
    <location>
        <position position="360"/>
    </location>
</feature>
<dbReference type="InterPro" id="IPR014729">
    <property type="entry name" value="Rossmann-like_a/b/a_fold"/>
</dbReference>
<dbReference type="EMBL" id="CP025198">
    <property type="protein sequence ID" value="AXE38691.1"/>
    <property type="molecule type" value="Genomic_DNA"/>
</dbReference>
<keyword evidence="6 9" id="KW-0061">Asparagine biosynthesis</keyword>
<comment type="similarity">
    <text evidence="2">Belongs to the asparagine synthetase family.</text>
</comment>
<dbReference type="InterPro" id="IPR033738">
    <property type="entry name" value="AsnB_N"/>
</dbReference>
<dbReference type="AlphaFoldDB" id="A0A344UTU3"/>
<feature type="binding site" evidence="10">
    <location>
        <position position="95"/>
    </location>
    <ligand>
        <name>L-glutamine</name>
        <dbReference type="ChEBI" id="CHEBI:58359"/>
    </ligand>
</feature>
<evidence type="ECO:0000256" key="4">
    <source>
        <dbReference type="ARBA" id="ARBA00022741"/>
    </source>
</evidence>
<evidence type="ECO:0000256" key="6">
    <source>
        <dbReference type="ARBA" id="ARBA00022888"/>
    </source>
</evidence>
<dbReference type="NCBIfam" id="TIGR01536">
    <property type="entry name" value="asn_synth_AEB"/>
    <property type="match status" value="1"/>
</dbReference>
<dbReference type="Pfam" id="PF13537">
    <property type="entry name" value="GATase_7"/>
    <property type="match status" value="1"/>
</dbReference>
<dbReference type="CDD" id="cd00712">
    <property type="entry name" value="AsnB"/>
    <property type="match status" value="1"/>
</dbReference>
<evidence type="ECO:0000256" key="1">
    <source>
        <dbReference type="ARBA" id="ARBA00005187"/>
    </source>
</evidence>
<evidence type="ECO:0000256" key="10">
    <source>
        <dbReference type="PIRSR" id="PIRSR001589-2"/>
    </source>
</evidence>
<dbReference type="RefSeq" id="WP_114044660.1">
    <property type="nucleotide sequence ID" value="NZ_CP025198.1"/>
</dbReference>
<evidence type="ECO:0000256" key="5">
    <source>
        <dbReference type="ARBA" id="ARBA00022840"/>
    </source>
</evidence>
<keyword evidence="5 10" id="KW-0067">ATP-binding</keyword>
<comment type="catalytic activity">
    <reaction evidence="8">
        <text>L-aspartate + L-glutamine + ATP + H2O = L-asparagine + L-glutamate + AMP + diphosphate + H(+)</text>
        <dbReference type="Rhea" id="RHEA:12228"/>
        <dbReference type="ChEBI" id="CHEBI:15377"/>
        <dbReference type="ChEBI" id="CHEBI:15378"/>
        <dbReference type="ChEBI" id="CHEBI:29985"/>
        <dbReference type="ChEBI" id="CHEBI:29991"/>
        <dbReference type="ChEBI" id="CHEBI:30616"/>
        <dbReference type="ChEBI" id="CHEBI:33019"/>
        <dbReference type="ChEBI" id="CHEBI:58048"/>
        <dbReference type="ChEBI" id="CHEBI:58359"/>
        <dbReference type="ChEBI" id="CHEBI:456215"/>
        <dbReference type="EC" id="6.3.5.4"/>
    </reaction>
</comment>
<dbReference type="EC" id="6.3.5.4" evidence="3"/>
<dbReference type="GO" id="GO:0004066">
    <property type="term" value="F:asparagine synthase (glutamine-hydrolyzing) activity"/>
    <property type="evidence" value="ECO:0007669"/>
    <property type="project" value="UniProtKB-EC"/>
</dbReference>
<accession>A0A344UTU3</accession>
<evidence type="ECO:0000256" key="11">
    <source>
        <dbReference type="PIRSR" id="PIRSR001589-3"/>
    </source>
</evidence>
<evidence type="ECO:0000313" key="13">
    <source>
        <dbReference type="EMBL" id="AXE38691.1"/>
    </source>
</evidence>
<evidence type="ECO:0000259" key="12">
    <source>
        <dbReference type="PROSITE" id="PS51278"/>
    </source>
</evidence>
<evidence type="ECO:0000256" key="9">
    <source>
        <dbReference type="PIRSR" id="PIRSR001589-1"/>
    </source>
</evidence>
<dbReference type="GO" id="GO:0005524">
    <property type="term" value="F:ATP binding"/>
    <property type="evidence" value="ECO:0007669"/>
    <property type="project" value="UniProtKB-KW"/>
</dbReference>
<comment type="pathway">
    <text evidence="1">Amino-acid biosynthesis; L-asparagine biosynthesis; L-asparagine from L-aspartate (L-Gln route): step 1/1.</text>
</comment>
<dbReference type="InterPro" id="IPR006426">
    <property type="entry name" value="Asn_synth_AEB"/>
</dbReference>
<dbReference type="PROSITE" id="PS51278">
    <property type="entry name" value="GATASE_TYPE_2"/>
    <property type="match status" value="1"/>
</dbReference>
<dbReference type="KEGG" id="acij:JS278_01527"/>
<gene>
    <name evidence="13" type="primary">asnB_1</name>
    <name evidence="13" type="ORF">JS278_01527</name>
</gene>
<evidence type="ECO:0000313" key="14">
    <source>
        <dbReference type="Proteomes" id="UP000251995"/>
    </source>
</evidence>
<feature type="active site" description="For GATase activity" evidence="9">
    <location>
        <position position="2"/>
    </location>
</feature>
<dbReference type="SUPFAM" id="SSF52402">
    <property type="entry name" value="Adenine nucleotide alpha hydrolases-like"/>
    <property type="match status" value="1"/>
</dbReference>
<keyword evidence="13" id="KW-0436">Ligase</keyword>
<keyword evidence="4 10" id="KW-0547">Nucleotide-binding</keyword>
<dbReference type="GO" id="GO:0006529">
    <property type="term" value="P:asparagine biosynthetic process"/>
    <property type="evidence" value="ECO:0007669"/>
    <property type="project" value="UniProtKB-KW"/>
</dbReference>
<evidence type="ECO:0000256" key="8">
    <source>
        <dbReference type="ARBA" id="ARBA00048741"/>
    </source>
</evidence>
<dbReference type="Gene3D" id="3.60.20.10">
    <property type="entry name" value="Glutamine Phosphoribosylpyrophosphate, subunit 1, domain 1"/>
    <property type="match status" value="1"/>
</dbReference>
<dbReference type="GO" id="GO:0005829">
    <property type="term" value="C:cytosol"/>
    <property type="evidence" value="ECO:0007669"/>
    <property type="project" value="TreeGrafter"/>
</dbReference>
<keyword evidence="9" id="KW-0028">Amino-acid biosynthesis</keyword>
<proteinExistence type="inferred from homology"/>
<dbReference type="Gene3D" id="3.40.50.620">
    <property type="entry name" value="HUPs"/>
    <property type="match status" value="1"/>
</dbReference>
<keyword evidence="7 9" id="KW-0315">Glutamine amidotransferase</keyword>
<dbReference type="CDD" id="cd01991">
    <property type="entry name" value="Asn_synthase_B_C"/>
    <property type="match status" value="1"/>
</dbReference>
<dbReference type="InterPro" id="IPR017932">
    <property type="entry name" value="GATase_2_dom"/>
</dbReference>
<dbReference type="InterPro" id="IPR001962">
    <property type="entry name" value="Asn_synthase"/>
</dbReference>
<feature type="domain" description="Glutamine amidotransferase type-2" evidence="12">
    <location>
        <begin position="2"/>
        <end position="208"/>
    </location>
</feature>
<name>A0A344UTU3_9ACTN</name>
<reference evidence="13 14" key="1">
    <citation type="submission" date="2017-12" db="EMBL/GenBank/DDBJ databases">
        <title>The whole genome sequence of the Acidipropionibacterium virtanenii sp. nov. type strain JS278.</title>
        <authorList>
            <person name="Laine P."/>
            <person name="Deptula P."/>
            <person name="Varmanen P."/>
            <person name="Auvinen P."/>
        </authorList>
    </citation>
    <scope>NUCLEOTIDE SEQUENCE [LARGE SCALE GENOMIC DNA]</scope>
    <source>
        <strain evidence="13 14">JS278</strain>
    </source>
</reference>
<dbReference type="InterPro" id="IPR051786">
    <property type="entry name" value="ASN_synthetase/amidase"/>
</dbReference>
<evidence type="ECO:0000256" key="3">
    <source>
        <dbReference type="ARBA" id="ARBA00012737"/>
    </source>
</evidence>
<dbReference type="Pfam" id="PF00733">
    <property type="entry name" value="Asn_synthase"/>
    <property type="match status" value="1"/>
</dbReference>
<evidence type="ECO:0000256" key="2">
    <source>
        <dbReference type="ARBA" id="ARBA00005752"/>
    </source>
</evidence>
<protein>
    <recommendedName>
        <fullName evidence="3">asparagine synthase (glutamine-hydrolyzing)</fullName>
        <ecNumber evidence="3">6.3.5.4</ecNumber>
    </recommendedName>
</protein>
<dbReference type="SUPFAM" id="SSF56235">
    <property type="entry name" value="N-terminal nucleophile aminohydrolases (Ntn hydrolases)"/>
    <property type="match status" value="1"/>
</dbReference>
<keyword evidence="14" id="KW-1185">Reference proteome</keyword>
<evidence type="ECO:0000256" key="7">
    <source>
        <dbReference type="ARBA" id="ARBA00022962"/>
    </source>
</evidence>
<dbReference type="Proteomes" id="UP000251995">
    <property type="component" value="Chromosome"/>
</dbReference>
<dbReference type="PANTHER" id="PTHR43284">
    <property type="entry name" value="ASPARAGINE SYNTHETASE (GLUTAMINE-HYDROLYZING)"/>
    <property type="match status" value="1"/>
</dbReference>
<organism evidence="13 14">
    <name type="scientific">Acidipropionibacterium virtanenii</name>
    <dbReference type="NCBI Taxonomy" id="2057246"/>
    <lineage>
        <taxon>Bacteria</taxon>
        <taxon>Bacillati</taxon>
        <taxon>Actinomycetota</taxon>
        <taxon>Actinomycetes</taxon>
        <taxon>Propionibacteriales</taxon>
        <taxon>Propionibacteriaceae</taxon>
        <taxon>Acidipropionibacterium</taxon>
    </lineage>
</organism>
<dbReference type="InterPro" id="IPR029055">
    <property type="entry name" value="Ntn_hydrolases_N"/>
</dbReference>
<dbReference type="OrthoDB" id="9763290at2"/>
<dbReference type="PIRSF" id="PIRSF001589">
    <property type="entry name" value="Asn_synthetase_glu-h"/>
    <property type="match status" value="1"/>
</dbReference>